<accession>A0ABW3FFV5</accession>
<protein>
    <recommendedName>
        <fullName evidence="6">Thioredoxin</fullName>
    </recommendedName>
</protein>
<dbReference type="PROSITE" id="PS51352">
    <property type="entry name" value="THIOREDOXIN_2"/>
    <property type="match status" value="1"/>
</dbReference>
<keyword evidence="9" id="KW-1185">Reference proteome</keyword>
<dbReference type="InterPro" id="IPR011990">
    <property type="entry name" value="TPR-like_helical_dom_sf"/>
</dbReference>
<dbReference type="Pfam" id="PF00085">
    <property type="entry name" value="Thioredoxin"/>
    <property type="match status" value="1"/>
</dbReference>
<dbReference type="PRINTS" id="PR00421">
    <property type="entry name" value="THIOREDOXIN"/>
</dbReference>
<keyword evidence="4" id="KW-1015">Disulfide bond</keyword>
<dbReference type="Pfam" id="PF14559">
    <property type="entry name" value="TPR_19"/>
    <property type="match status" value="1"/>
</dbReference>
<dbReference type="SUPFAM" id="SSF52833">
    <property type="entry name" value="Thioredoxin-like"/>
    <property type="match status" value="1"/>
</dbReference>
<evidence type="ECO:0000256" key="5">
    <source>
        <dbReference type="ARBA" id="ARBA00023284"/>
    </source>
</evidence>
<gene>
    <name evidence="8" type="primary">trxA</name>
    <name evidence="8" type="ORF">ACFQ14_09385</name>
</gene>
<dbReference type="SUPFAM" id="SSF48452">
    <property type="entry name" value="TPR-like"/>
    <property type="match status" value="1"/>
</dbReference>
<comment type="caution">
    <text evidence="8">The sequence shown here is derived from an EMBL/GenBank/DDBJ whole genome shotgun (WGS) entry which is preliminary data.</text>
</comment>
<dbReference type="PANTHER" id="PTHR45663">
    <property type="entry name" value="GEO12009P1"/>
    <property type="match status" value="1"/>
</dbReference>
<evidence type="ECO:0000256" key="3">
    <source>
        <dbReference type="ARBA" id="ARBA00022982"/>
    </source>
</evidence>
<evidence type="ECO:0000256" key="4">
    <source>
        <dbReference type="ARBA" id="ARBA00023157"/>
    </source>
</evidence>
<dbReference type="Proteomes" id="UP001597101">
    <property type="component" value="Unassembled WGS sequence"/>
</dbReference>
<sequence length="326" mass="34386">MTDWMKPQQGQMNVNATVSMGDAPTAPAAEESGPVKDISTAEFGPEVIEASGTVPVVVDFWAPWCGPCKQLGPIIENAVAASNGAVRLVKMDIDQHPEIASQMGIQSIPAVVAFVGGQPVDAFMGAKPESEVKEFIAKIAAMGPGGEPSEGPDMAAAVEQANGLIAEKDFAGAAQMFAAVLQQEPGNLDAIAGLGQCYLAVGEFEQARGLIVQVPEDMQSEGPIAAFLTALELAEQAANLGDLGQLAAKVEAEPVNHDARFDYAIALNARGEREEAAEQLLTIIRKDRKWRDDGARVQLVEFFDVWGNADPATISGRRALSSILFS</sequence>
<dbReference type="Gene3D" id="1.25.40.10">
    <property type="entry name" value="Tetratricopeptide repeat domain"/>
    <property type="match status" value="2"/>
</dbReference>
<keyword evidence="3" id="KW-0249">Electron transport</keyword>
<evidence type="ECO:0000256" key="1">
    <source>
        <dbReference type="ARBA" id="ARBA00008987"/>
    </source>
</evidence>
<dbReference type="InterPro" id="IPR013766">
    <property type="entry name" value="Thioredoxin_domain"/>
</dbReference>
<evidence type="ECO:0000259" key="7">
    <source>
        <dbReference type="PROSITE" id="PS51352"/>
    </source>
</evidence>
<dbReference type="PANTHER" id="PTHR45663:SF11">
    <property type="entry name" value="GEO12009P1"/>
    <property type="match status" value="1"/>
</dbReference>
<organism evidence="8 9">
    <name type="scientific">Pseudahrensia aquimaris</name>
    <dbReference type="NCBI Taxonomy" id="744461"/>
    <lineage>
        <taxon>Bacteria</taxon>
        <taxon>Pseudomonadati</taxon>
        <taxon>Pseudomonadota</taxon>
        <taxon>Alphaproteobacteria</taxon>
        <taxon>Hyphomicrobiales</taxon>
        <taxon>Ahrensiaceae</taxon>
        <taxon>Pseudahrensia</taxon>
    </lineage>
</organism>
<dbReference type="Gene3D" id="3.40.30.10">
    <property type="entry name" value="Glutaredoxin"/>
    <property type="match status" value="1"/>
</dbReference>
<evidence type="ECO:0000256" key="2">
    <source>
        <dbReference type="ARBA" id="ARBA00022448"/>
    </source>
</evidence>
<keyword evidence="5" id="KW-0676">Redox-active center</keyword>
<dbReference type="CDD" id="cd02947">
    <property type="entry name" value="TRX_family"/>
    <property type="match status" value="1"/>
</dbReference>
<dbReference type="EMBL" id="JBHTJV010000009">
    <property type="protein sequence ID" value="MFD0916618.1"/>
    <property type="molecule type" value="Genomic_DNA"/>
</dbReference>
<reference evidence="9" key="1">
    <citation type="journal article" date="2019" name="Int. J. Syst. Evol. Microbiol.">
        <title>The Global Catalogue of Microorganisms (GCM) 10K type strain sequencing project: providing services to taxonomists for standard genome sequencing and annotation.</title>
        <authorList>
            <consortium name="The Broad Institute Genomics Platform"/>
            <consortium name="The Broad Institute Genome Sequencing Center for Infectious Disease"/>
            <person name="Wu L."/>
            <person name="Ma J."/>
        </authorList>
    </citation>
    <scope>NUCLEOTIDE SEQUENCE [LARGE SCALE GENOMIC DNA]</scope>
    <source>
        <strain evidence="9">CCUG 60023</strain>
    </source>
</reference>
<dbReference type="PROSITE" id="PS00194">
    <property type="entry name" value="THIOREDOXIN_1"/>
    <property type="match status" value="1"/>
</dbReference>
<dbReference type="InterPro" id="IPR036249">
    <property type="entry name" value="Thioredoxin-like_sf"/>
</dbReference>
<feature type="domain" description="Thioredoxin" evidence="7">
    <location>
        <begin position="17"/>
        <end position="141"/>
    </location>
</feature>
<evidence type="ECO:0000313" key="8">
    <source>
        <dbReference type="EMBL" id="MFD0916618.1"/>
    </source>
</evidence>
<evidence type="ECO:0000256" key="6">
    <source>
        <dbReference type="NCBIfam" id="TIGR01068"/>
    </source>
</evidence>
<evidence type="ECO:0000313" key="9">
    <source>
        <dbReference type="Proteomes" id="UP001597101"/>
    </source>
</evidence>
<dbReference type="InterPro" id="IPR005746">
    <property type="entry name" value="Thioredoxin"/>
</dbReference>
<dbReference type="NCBIfam" id="TIGR01068">
    <property type="entry name" value="thioredoxin"/>
    <property type="match status" value="1"/>
</dbReference>
<dbReference type="InterPro" id="IPR017937">
    <property type="entry name" value="Thioredoxin_CS"/>
</dbReference>
<proteinExistence type="inferred from homology"/>
<comment type="similarity">
    <text evidence="1">Belongs to the thioredoxin family.</text>
</comment>
<dbReference type="Pfam" id="PF14561">
    <property type="entry name" value="TPR_20"/>
    <property type="match status" value="1"/>
</dbReference>
<name>A0ABW3FFV5_9HYPH</name>
<keyword evidence="2" id="KW-0813">Transport</keyword>
<dbReference type="RefSeq" id="WP_377212476.1">
    <property type="nucleotide sequence ID" value="NZ_JBHTJV010000009.1"/>
</dbReference>